<proteinExistence type="predicted"/>
<gene>
    <name evidence="2" type="ORF">GPM918_LOCUS720</name>
    <name evidence="1" type="ORF">OVA965_LOCUS603</name>
    <name evidence="4" type="ORF">SRO942_LOCUS721</name>
    <name evidence="3" type="ORF">TMI583_LOCUS603</name>
</gene>
<sequence>MTFSSCSLKVVRNCVPSLFNCQLTNKIHKSNVIFDKCDENVDCFMFDKNDLKVADLFELIIGAHLDLLFQTNVCLMNMMYRYRNMYKVERYLDLKLEKYRILTGTTENDNISDS</sequence>
<dbReference type="AlphaFoldDB" id="A0A813P4M1"/>
<dbReference type="Proteomes" id="UP000681722">
    <property type="component" value="Unassembled WGS sequence"/>
</dbReference>
<evidence type="ECO:0000313" key="5">
    <source>
        <dbReference type="Proteomes" id="UP000663829"/>
    </source>
</evidence>
<evidence type="ECO:0000313" key="4">
    <source>
        <dbReference type="EMBL" id="CAF3528349.1"/>
    </source>
</evidence>
<evidence type="ECO:0000313" key="3">
    <source>
        <dbReference type="EMBL" id="CAF3502673.1"/>
    </source>
</evidence>
<dbReference type="EMBL" id="CAJNOK010000086">
    <property type="protein sequence ID" value="CAF0728247.1"/>
    <property type="molecule type" value="Genomic_DNA"/>
</dbReference>
<comment type="caution">
    <text evidence="2">The sequence shown here is derived from an EMBL/GenBank/DDBJ whole genome shotgun (WGS) entry which is preliminary data.</text>
</comment>
<dbReference type="EMBL" id="CAJOBC010000059">
    <property type="protein sequence ID" value="CAF3528349.1"/>
    <property type="molecule type" value="Genomic_DNA"/>
</dbReference>
<dbReference type="Proteomes" id="UP000663829">
    <property type="component" value="Unassembled WGS sequence"/>
</dbReference>
<protein>
    <submittedName>
        <fullName evidence="2">Uncharacterized protein</fullName>
    </submittedName>
</protein>
<dbReference type="EMBL" id="CAJOBA010000086">
    <property type="protein sequence ID" value="CAF3502673.1"/>
    <property type="molecule type" value="Genomic_DNA"/>
</dbReference>
<dbReference type="EMBL" id="CAJNOQ010000059">
    <property type="protein sequence ID" value="CAF0749097.1"/>
    <property type="molecule type" value="Genomic_DNA"/>
</dbReference>
<accession>A0A813P4M1</accession>
<dbReference type="Proteomes" id="UP000677228">
    <property type="component" value="Unassembled WGS sequence"/>
</dbReference>
<organism evidence="2 5">
    <name type="scientific">Didymodactylos carnosus</name>
    <dbReference type="NCBI Taxonomy" id="1234261"/>
    <lineage>
        <taxon>Eukaryota</taxon>
        <taxon>Metazoa</taxon>
        <taxon>Spiralia</taxon>
        <taxon>Gnathifera</taxon>
        <taxon>Rotifera</taxon>
        <taxon>Eurotatoria</taxon>
        <taxon>Bdelloidea</taxon>
        <taxon>Philodinida</taxon>
        <taxon>Philodinidae</taxon>
        <taxon>Didymodactylos</taxon>
    </lineage>
</organism>
<name>A0A813P4M1_9BILA</name>
<keyword evidence="5" id="KW-1185">Reference proteome</keyword>
<evidence type="ECO:0000313" key="1">
    <source>
        <dbReference type="EMBL" id="CAF0728247.1"/>
    </source>
</evidence>
<dbReference type="Proteomes" id="UP000682733">
    <property type="component" value="Unassembled WGS sequence"/>
</dbReference>
<evidence type="ECO:0000313" key="2">
    <source>
        <dbReference type="EMBL" id="CAF0749097.1"/>
    </source>
</evidence>
<reference evidence="2" key="1">
    <citation type="submission" date="2021-02" db="EMBL/GenBank/DDBJ databases">
        <authorList>
            <person name="Nowell W R."/>
        </authorList>
    </citation>
    <scope>NUCLEOTIDE SEQUENCE</scope>
</reference>